<evidence type="ECO:0000313" key="1">
    <source>
        <dbReference type="EMBL" id="KAI9509560.1"/>
    </source>
</evidence>
<dbReference type="EMBL" id="JAGFNK010000061">
    <property type="protein sequence ID" value="KAI9509560.1"/>
    <property type="molecule type" value="Genomic_DNA"/>
</dbReference>
<protein>
    <submittedName>
        <fullName evidence="1">Uncharacterized protein</fullName>
    </submittedName>
</protein>
<proteinExistence type="predicted"/>
<dbReference type="Proteomes" id="UP001207468">
    <property type="component" value="Unassembled WGS sequence"/>
</dbReference>
<sequence length="88" mass="8880">QQTHPLLEGSATTASWGGSVSFCGIVVSGLLALSTITSTGAASTPIGGSMAWLFNTGLGQAGFNFFLVWLRVYLRGGNIIGATNASSG</sequence>
<organism evidence="1 2">
    <name type="scientific">Russula earlei</name>
    <dbReference type="NCBI Taxonomy" id="71964"/>
    <lineage>
        <taxon>Eukaryota</taxon>
        <taxon>Fungi</taxon>
        <taxon>Dikarya</taxon>
        <taxon>Basidiomycota</taxon>
        <taxon>Agaricomycotina</taxon>
        <taxon>Agaricomycetes</taxon>
        <taxon>Russulales</taxon>
        <taxon>Russulaceae</taxon>
        <taxon>Russula</taxon>
    </lineage>
</organism>
<gene>
    <name evidence="1" type="ORF">F5148DRAFT_1186729</name>
</gene>
<keyword evidence="2" id="KW-1185">Reference proteome</keyword>
<name>A0ACC0UDB3_9AGAM</name>
<evidence type="ECO:0000313" key="2">
    <source>
        <dbReference type="Proteomes" id="UP001207468"/>
    </source>
</evidence>
<feature type="non-terminal residue" evidence="1">
    <location>
        <position position="1"/>
    </location>
</feature>
<accession>A0ACC0UDB3</accession>
<reference evidence="1" key="1">
    <citation type="submission" date="2021-03" db="EMBL/GenBank/DDBJ databases">
        <title>Evolutionary priming and transition to the ectomycorrhizal habit in an iconic lineage of mushroom-forming fungi: is preadaptation a requirement?</title>
        <authorList>
            <consortium name="DOE Joint Genome Institute"/>
            <person name="Looney B.P."/>
            <person name="Miyauchi S."/>
            <person name="Morin E."/>
            <person name="Drula E."/>
            <person name="Courty P.E."/>
            <person name="Chicoki N."/>
            <person name="Fauchery L."/>
            <person name="Kohler A."/>
            <person name="Kuo A."/>
            <person name="LaButti K."/>
            <person name="Pangilinan J."/>
            <person name="Lipzen A."/>
            <person name="Riley R."/>
            <person name="Andreopoulos W."/>
            <person name="He G."/>
            <person name="Johnson J."/>
            <person name="Barry K.W."/>
            <person name="Grigoriev I.V."/>
            <person name="Nagy L."/>
            <person name="Hibbett D."/>
            <person name="Henrissat B."/>
            <person name="Matheny P.B."/>
            <person name="Labbe J."/>
            <person name="Martin A.F."/>
        </authorList>
    </citation>
    <scope>NUCLEOTIDE SEQUENCE</scope>
    <source>
        <strain evidence="1">BPL698</strain>
    </source>
</reference>
<comment type="caution">
    <text evidence="1">The sequence shown here is derived from an EMBL/GenBank/DDBJ whole genome shotgun (WGS) entry which is preliminary data.</text>
</comment>